<evidence type="ECO:0000259" key="1">
    <source>
        <dbReference type="PROSITE" id="PS50011"/>
    </source>
</evidence>
<evidence type="ECO:0000313" key="3">
    <source>
        <dbReference type="Proteomes" id="UP001057375"/>
    </source>
</evidence>
<evidence type="ECO:0000313" key="2">
    <source>
        <dbReference type="EMBL" id="GKT14984.1"/>
    </source>
</evidence>
<dbReference type="InterPro" id="IPR011009">
    <property type="entry name" value="Kinase-like_dom_sf"/>
</dbReference>
<dbReference type="PROSITE" id="PS50011">
    <property type="entry name" value="PROTEIN_KINASE_DOM"/>
    <property type="match status" value="1"/>
</dbReference>
<accession>A0ABQ5JSG8</accession>
<dbReference type="Proteomes" id="UP001057375">
    <property type="component" value="Unassembled WGS sequence"/>
</dbReference>
<reference evidence="2" key="1">
    <citation type="submission" date="2022-03" db="EMBL/GenBank/DDBJ databases">
        <title>Draft genome sequence of Aduncisulcus paluster, a free-living microaerophilic Fornicata.</title>
        <authorList>
            <person name="Yuyama I."/>
            <person name="Kume K."/>
            <person name="Tamura T."/>
            <person name="Inagaki Y."/>
            <person name="Hashimoto T."/>
        </authorList>
    </citation>
    <scope>NUCLEOTIDE SEQUENCE</scope>
    <source>
        <strain evidence="2">NY0171</strain>
    </source>
</reference>
<feature type="domain" description="Protein kinase" evidence="1">
    <location>
        <begin position="1"/>
        <end position="320"/>
    </location>
</feature>
<dbReference type="SUPFAM" id="SSF56112">
    <property type="entry name" value="Protein kinase-like (PK-like)"/>
    <property type="match status" value="1"/>
</dbReference>
<keyword evidence="3" id="KW-1185">Reference proteome</keyword>
<organism evidence="2 3">
    <name type="scientific">Aduncisulcus paluster</name>
    <dbReference type="NCBI Taxonomy" id="2918883"/>
    <lineage>
        <taxon>Eukaryota</taxon>
        <taxon>Metamonada</taxon>
        <taxon>Carpediemonas-like organisms</taxon>
        <taxon>Aduncisulcus</taxon>
    </lineage>
</organism>
<dbReference type="EMBL" id="BQXS01011641">
    <property type="protein sequence ID" value="GKT14984.1"/>
    <property type="molecule type" value="Genomic_DNA"/>
</dbReference>
<gene>
    <name evidence="2" type="ORF">ADUPG1_010594</name>
</gene>
<dbReference type="PANTHER" id="PTHR44167">
    <property type="entry name" value="OVARIAN-SPECIFIC SERINE/THREONINE-PROTEIN KINASE LOK-RELATED"/>
    <property type="match status" value="1"/>
</dbReference>
<proteinExistence type="predicted"/>
<comment type="caution">
    <text evidence="2">The sequence shown here is derived from an EMBL/GenBank/DDBJ whole genome shotgun (WGS) entry which is preliminary data.</text>
</comment>
<sequence length="370" mass="41421">IARPMYILNLLDKSTLRGVYGFMMEFCAGGSVSDFVRDWCFSRPKIDKLPYESEGSEDDFDDLIASSPPQPDPIRIACVCVHMIECLHDVFVSRPEFIDRDIKPDNFLVRVDPISNVCTIVLGDLGLVEIRSSMTMSSHSIPYESPKKTFGPKPTLPGKHFPGSGGGDGEGKETIEEVSHGTCDEDSGEICGTFVYNSYEALKRGVHSQLSDAYSLGMSIFSLFSGKPPFFFAPLLKGVKDSFSFIKTLIFLHENDMVPQLMDIPLFQKIQTMEDGKYVDLFHILNTIFSGLITQDVTKRMSVHRANELVQSIKHLLPTLGEGWKCCSTDGLIKQKIAQYGECLPIKTILQPFDRDDFLDTPKITTWDSK</sequence>
<dbReference type="Gene3D" id="1.10.510.10">
    <property type="entry name" value="Transferase(Phosphotransferase) domain 1"/>
    <property type="match status" value="1"/>
</dbReference>
<protein>
    <recommendedName>
        <fullName evidence="1">Protein kinase domain-containing protein</fullName>
    </recommendedName>
</protein>
<name>A0ABQ5JSG8_9EUKA</name>
<feature type="non-terminal residue" evidence="2">
    <location>
        <position position="1"/>
    </location>
</feature>
<dbReference type="PANTHER" id="PTHR44167:SF24">
    <property type="entry name" value="SERINE_THREONINE-PROTEIN KINASE CHK2"/>
    <property type="match status" value="1"/>
</dbReference>
<dbReference type="InterPro" id="IPR000719">
    <property type="entry name" value="Prot_kinase_dom"/>
</dbReference>